<dbReference type="PANTHER" id="PTHR46518:SF1">
    <property type="entry name" value="OUTER DYNEIN ARM-DOCKING COMPLEX SUBUNIT 3"/>
    <property type="match status" value="1"/>
</dbReference>
<reference evidence="2 3" key="1">
    <citation type="submission" date="2016-11" db="EMBL/GenBank/DDBJ databases">
        <title>The macronuclear genome of Stentor coeruleus: a giant cell with tiny introns.</title>
        <authorList>
            <person name="Slabodnick M."/>
            <person name="Ruby J.G."/>
            <person name="Reiff S.B."/>
            <person name="Swart E.C."/>
            <person name="Gosai S."/>
            <person name="Prabakaran S."/>
            <person name="Witkowska E."/>
            <person name="Larue G.E."/>
            <person name="Fisher S."/>
            <person name="Freeman R.M."/>
            <person name="Gunawardena J."/>
            <person name="Chu W."/>
            <person name="Stover N.A."/>
            <person name="Gregory B.D."/>
            <person name="Nowacki M."/>
            <person name="Derisi J."/>
            <person name="Roy S.W."/>
            <person name="Marshall W.F."/>
            <person name="Sood P."/>
        </authorList>
    </citation>
    <scope>NUCLEOTIDE SEQUENCE [LARGE SCALE GENOMIC DNA]</scope>
    <source>
        <strain evidence="2">WM001</strain>
    </source>
</reference>
<name>A0A1R2CM91_9CILI</name>
<dbReference type="GO" id="GO:0036158">
    <property type="term" value="P:outer dynein arm assembly"/>
    <property type="evidence" value="ECO:0007669"/>
    <property type="project" value="InterPro"/>
</dbReference>
<dbReference type="OrthoDB" id="422950at2759"/>
<dbReference type="GO" id="GO:0035253">
    <property type="term" value="C:ciliary rootlet"/>
    <property type="evidence" value="ECO:0007669"/>
    <property type="project" value="TreeGrafter"/>
</dbReference>
<dbReference type="InterPro" id="IPR033192">
    <property type="entry name" value="ODAD3"/>
</dbReference>
<dbReference type="EMBL" id="MPUH01000111">
    <property type="protein sequence ID" value="OMJ90060.1"/>
    <property type="molecule type" value="Genomic_DNA"/>
</dbReference>
<comment type="caution">
    <text evidence="2">The sequence shown here is derived from an EMBL/GenBank/DDBJ whole genome shotgun (WGS) entry which is preliminary data.</text>
</comment>
<keyword evidence="3" id="KW-1185">Reference proteome</keyword>
<dbReference type="GO" id="GO:0003341">
    <property type="term" value="P:cilium movement"/>
    <property type="evidence" value="ECO:0007669"/>
    <property type="project" value="InterPro"/>
</dbReference>
<evidence type="ECO:0000256" key="1">
    <source>
        <dbReference type="SAM" id="Coils"/>
    </source>
</evidence>
<dbReference type="GO" id="GO:0097542">
    <property type="term" value="C:ciliary tip"/>
    <property type="evidence" value="ECO:0007669"/>
    <property type="project" value="TreeGrafter"/>
</dbReference>
<dbReference type="AlphaFoldDB" id="A0A1R2CM91"/>
<keyword evidence="1" id="KW-0175">Coiled coil</keyword>
<gene>
    <name evidence="2" type="ORF">SteCoe_7639</name>
</gene>
<proteinExistence type="predicted"/>
<protein>
    <submittedName>
        <fullName evidence="2">Uncharacterized protein</fullName>
    </submittedName>
</protein>
<feature type="coiled-coil region" evidence="1">
    <location>
        <begin position="323"/>
        <end position="357"/>
    </location>
</feature>
<dbReference type="PANTHER" id="PTHR46518">
    <property type="entry name" value="COILED-COIL DOMAIN-CONTAINING PROTEIN 151"/>
    <property type="match status" value="1"/>
</dbReference>
<accession>A0A1R2CM91</accession>
<sequence>MFKTEVDISVLSANATIRWKKDKIQETDRYMAKADQKRVHSLISTNNPRNFLKVSLNPSDDYAKVSKQEDIREVSMQLGFLRKKHDLNCDSNLRHDTDIVRLKRVIDNFNQEEEKTVSKLDSLKGRVEELEGSTEEIKKKQEEALAAANVYKHILERMKKSRMQLDIRNEEFINSIKANTKTLNEEFEIARRIKESKIKTKKALELLGSYKEKATKEKQERLDSMKKDVIQRQENNQKREERYKRQLEIAEAAANEDRDMRATQIRESLMSHRFWYLYLEKRLSKDMEKFSPTEEAFKKVRKIAGVSDATEMVTKFLTSELAYNDLKRTVDDATNRIEETQEKIVEVEMKIQNMEKYKIQTGTIESLHKDVINKLKVISRDKEKLMKLKGIYDKIYSWTKKNLNRFSDTSNFQNLAEHLTRIKIHAKGSLVKIKSINQDNKIDFFLKGRIDQIINDIGPDKYKRIEDYDMGGK</sequence>
<dbReference type="GO" id="GO:0036064">
    <property type="term" value="C:ciliary basal body"/>
    <property type="evidence" value="ECO:0007669"/>
    <property type="project" value="TreeGrafter"/>
</dbReference>
<organism evidence="2 3">
    <name type="scientific">Stentor coeruleus</name>
    <dbReference type="NCBI Taxonomy" id="5963"/>
    <lineage>
        <taxon>Eukaryota</taxon>
        <taxon>Sar</taxon>
        <taxon>Alveolata</taxon>
        <taxon>Ciliophora</taxon>
        <taxon>Postciliodesmatophora</taxon>
        <taxon>Heterotrichea</taxon>
        <taxon>Heterotrichida</taxon>
        <taxon>Stentoridae</taxon>
        <taxon>Stentor</taxon>
    </lineage>
</organism>
<dbReference type="Proteomes" id="UP000187209">
    <property type="component" value="Unassembled WGS sequence"/>
</dbReference>
<feature type="coiled-coil region" evidence="1">
    <location>
        <begin position="120"/>
        <end position="147"/>
    </location>
</feature>
<evidence type="ECO:0000313" key="2">
    <source>
        <dbReference type="EMBL" id="OMJ90060.1"/>
    </source>
</evidence>
<evidence type="ECO:0000313" key="3">
    <source>
        <dbReference type="Proteomes" id="UP000187209"/>
    </source>
</evidence>